<reference evidence="2" key="2">
    <citation type="submission" date="2021-09" db="EMBL/GenBank/DDBJ databases">
        <authorList>
            <person name="Jia N."/>
            <person name="Wang J."/>
            <person name="Shi W."/>
            <person name="Du L."/>
            <person name="Sun Y."/>
            <person name="Zhan W."/>
            <person name="Jiang J."/>
            <person name="Wang Q."/>
            <person name="Zhang B."/>
            <person name="Ji P."/>
            <person name="Sakyi L.B."/>
            <person name="Cui X."/>
            <person name="Yuan T."/>
            <person name="Jiang B."/>
            <person name="Yang W."/>
            <person name="Lam T.T.-Y."/>
            <person name="Chang Q."/>
            <person name="Ding S."/>
            <person name="Wang X."/>
            <person name="Zhu J."/>
            <person name="Ruan X."/>
            <person name="Zhao L."/>
            <person name="Wei J."/>
            <person name="Que T."/>
            <person name="Du C."/>
            <person name="Cheng J."/>
            <person name="Dai P."/>
            <person name="Han X."/>
            <person name="Huang E."/>
            <person name="Gao Y."/>
            <person name="Liu J."/>
            <person name="Shao H."/>
            <person name="Ye R."/>
            <person name="Li L."/>
            <person name="Wei W."/>
            <person name="Wang X."/>
            <person name="Wang C."/>
            <person name="Huo Q."/>
            <person name="Li W."/>
            <person name="Guo W."/>
            <person name="Chen H."/>
            <person name="Chen S."/>
            <person name="Zhou L."/>
            <person name="Zhou L."/>
            <person name="Ni X."/>
            <person name="Tian J."/>
            <person name="Zhou Y."/>
            <person name="Sheng Y."/>
            <person name="Liu T."/>
            <person name="Pan Y."/>
            <person name="Xia L."/>
            <person name="Li J."/>
            <person name="Zhao F."/>
            <person name="Cao W."/>
        </authorList>
    </citation>
    <scope>NUCLEOTIDE SEQUENCE</scope>
    <source>
        <strain evidence="2">Rsan-2018</strain>
        <tissue evidence="2">Larvae</tissue>
    </source>
</reference>
<name>A0A9D4TDU6_RHISA</name>
<organism evidence="2 3">
    <name type="scientific">Rhipicephalus sanguineus</name>
    <name type="common">Brown dog tick</name>
    <name type="synonym">Ixodes sanguineus</name>
    <dbReference type="NCBI Taxonomy" id="34632"/>
    <lineage>
        <taxon>Eukaryota</taxon>
        <taxon>Metazoa</taxon>
        <taxon>Ecdysozoa</taxon>
        <taxon>Arthropoda</taxon>
        <taxon>Chelicerata</taxon>
        <taxon>Arachnida</taxon>
        <taxon>Acari</taxon>
        <taxon>Parasitiformes</taxon>
        <taxon>Ixodida</taxon>
        <taxon>Ixodoidea</taxon>
        <taxon>Ixodidae</taxon>
        <taxon>Rhipicephalinae</taxon>
        <taxon>Rhipicephalus</taxon>
        <taxon>Rhipicephalus</taxon>
    </lineage>
</organism>
<protein>
    <submittedName>
        <fullName evidence="2">Uncharacterized protein</fullName>
    </submittedName>
</protein>
<evidence type="ECO:0000256" key="1">
    <source>
        <dbReference type="SAM" id="MobiDB-lite"/>
    </source>
</evidence>
<evidence type="ECO:0000313" key="3">
    <source>
        <dbReference type="Proteomes" id="UP000821837"/>
    </source>
</evidence>
<sequence length="71" mass="7400">MAYQVHGEDIQRKILVKNKVGSPRARRAGAKTRTADSNEPSPQPGSRRGKLGGAAQSQGATGGKDAPTSSR</sequence>
<feature type="region of interest" description="Disordered" evidence="1">
    <location>
        <begin position="16"/>
        <end position="71"/>
    </location>
</feature>
<reference evidence="2" key="1">
    <citation type="journal article" date="2020" name="Cell">
        <title>Large-Scale Comparative Analyses of Tick Genomes Elucidate Their Genetic Diversity and Vector Capacities.</title>
        <authorList>
            <consortium name="Tick Genome and Microbiome Consortium (TIGMIC)"/>
            <person name="Jia N."/>
            <person name="Wang J."/>
            <person name="Shi W."/>
            <person name="Du L."/>
            <person name="Sun Y."/>
            <person name="Zhan W."/>
            <person name="Jiang J.F."/>
            <person name="Wang Q."/>
            <person name="Zhang B."/>
            <person name="Ji P."/>
            <person name="Bell-Sakyi L."/>
            <person name="Cui X.M."/>
            <person name="Yuan T.T."/>
            <person name="Jiang B.G."/>
            <person name="Yang W.F."/>
            <person name="Lam T.T."/>
            <person name="Chang Q.C."/>
            <person name="Ding S.J."/>
            <person name="Wang X.J."/>
            <person name="Zhu J.G."/>
            <person name="Ruan X.D."/>
            <person name="Zhao L."/>
            <person name="Wei J.T."/>
            <person name="Ye R.Z."/>
            <person name="Que T.C."/>
            <person name="Du C.H."/>
            <person name="Zhou Y.H."/>
            <person name="Cheng J.X."/>
            <person name="Dai P.F."/>
            <person name="Guo W.B."/>
            <person name="Han X.H."/>
            <person name="Huang E.J."/>
            <person name="Li L.F."/>
            <person name="Wei W."/>
            <person name="Gao Y.C."/>
            <person name="Liu J.Z."/>
            <person name="Shao H.Z."/>
            <person name="Wang X."/>
            <person name="Wang C.C."/>
            <person name="Yang T.C."/>
            <person name="Huo Q.B."/>
            <person name="Li W."/>
            <person name="Chen H.Y."/>
            <person name="Chen S.E."/>
            <person name="Zhou L.G."/>
            <person name="Ni X.B."/>
            <person name="Tian J.H."/>
            <person name="Sheng Y."/>
            <person name="Liu T."/>
            <person name="Pan Y.S."/>
            <person name="Xia L.Y."/>
            <person name="Li J."/>
            <person name="Zhao F."/>
            <person name="Cao W.C."/>
        </authorList>
    </citation>
    <scope>NUCLEOTIDE SEQUENCE</scope>
    <source>
        <strain evidence="2">Rsan-2018</strain>
    </source>
</reference>
<comment type="caution">
    <text evidence="2">The sequence shown here is derived from an EMBL/GenBank/DDBJ whole genome shotgun (WGS) entry which is preliminary data.</text>
</comment>
<dbReference type="EMBL" id="JABSTV010000339">
    <property type="protein sequence ID" value="KAH7986646.1"/>
    <property type="molecule type" value="Genomic_DNA"/>
</dbReference>
<dbReference type="Proteomes" id="UP000821837">
    <property type="component" value="Unassembled WGS sequence"/>
</dbReference>
<proteinExistence type="predicted"/>
<dbReference type="AlphaFoldDB" id="A0A9D4TDU6"/>
<evidence type="ECO:0000313" key="2">
    <source>
        <dbReference type="EMBL" id="KAH7986646.1"/>
    </source>
</evidence>
<keyword evidence="3" id="KW-1185">Reference proteome</keyword>
<gene>
    <name evidence="2" type="ORF">HPB52_024824</name>
</gene>
<accession>A0A9D4TDU6</accession>